<evidence type="ECO:0000256" key="2">
    <source>
        <dbReference type="SAM" id="SignalP"/>
    </source>
</evidence>
<evidence type="ECO:0000313" key="4">
    <source>
        <dbReference type="EMBL" id="WIY47544.1"/>
    </source>
</evidence>
<dbReference type="Pfam" id="PF01497">
    <property type="entry name" value="Peripla_BP_2"/>
    <property type="match status" value="1"/>
</dbReference>
<dbReference type="RefSeq" id="WP_011794677.1">
    <property type="nucleotide sequence ID" value="NZ_CP023687.1"/>
</dbReference>
<organism evidence="4 5">
    <name type="scientific">Paracidovorax citrulli</name>
    <name type="common">Acidovorax citrulli</name>
    <dbReference type="NCBI Taxonomy" id="80869"/>
    <lineage>
        <taxon>Bacteria</taxon>
        <taxon>Pseudomonadati</taxon>
        <taxon>Pseudomonadota</taxon>
        <taxon>Betaproteobacteria</taxon>
        <taxon>Burkholderiales</taxon>
        <taxon>Comamonadaceae</taxon>
        <taxon>Paracidovorax</taxon>
    </lineage>
</organism>
<dbReference type="InterPro" id="IPR054828">
    <property type="entry name" value="Vit_B12_bind_prot"/>
</dbReference>
<dbReference type="NCBIfam" id="NF038402">
    <property type="entry name" value="TroA_like"/>
    <property type="match status" value="1"/>
</dbReference>
<evidence type="ECO:0000259" key="3">
    <source>
        <dbReference type="PROSITE" id="PS50983"/>
    </source>
</evidence>
<name>A0ABY9ALA0_PARCI</name>
<feature type="signal peptide" evidence="2">
    <location>
        <begin position="1"/>
        <end position="32"/>
    </location>
</feature>
<feature type="domain" description="Fe/B12 periplasmic-binding" evidence="3">
    <location>
        <begin position="74"/>
        <end position="323"/>
    </location>
</feature>
<proteinExistence type="predicted"/>
<keyword evidence="1 2" id="KW-0732">Signal</keyword>
<dbReference type="Proteomes" id="UP001242732">
    <property type="component" value="Chromosome"/>
</dbReference>
<dbReference type="InterPro" id="IPR050902">
    <property type="entry name" value="ABC_Transporter_SBP"/>
</dbReference>
<dbReference type="EMBL" id="CP127363">
    <property type="protein sequence ID" value="WIY47544.1"/>
    <property type="molecule type" value="Genomic_DNA"/>
</dbReference>
<sequence length="323" mass="34244">MNRWCRVIPFLQRLGAMALLAWSAGAQGPALAQLPPGPATAVSAASAVPDAPAGGVAITDGRGRRIAFARPPQRIVSLLPSLTESVCALQQCARLVGVDRYSNWPESVRTLPQMGGGIDPNIEAIAAQRPDVVLLATSSRASDRLEALGIPVVALEPKTHADVREVLRTLGTLLAVPPPQGADRVWREIDAGVQAAAQSLPERARGARVYFEVSRGPYAAGTSSFIGETLARLGARNVVPPELGPFPRLNPEFVVRAQPDIIMVGNSSMQALVPYPGWDSLRAVQGQRVCVFSPREADVAVRPGPRMADAARIMARCLADKAP</sequence>
<dbReference type="PANTHER" id="PTHR30535:SF34">
    <property type="entry name" value="MOLYBDATE-BINDING PROTEIN MOLA"/>
    <property type="match status" value="1"/>
</dbReference>
<reference evidence="4 5" key="1">
    <citation type="submission" date="2023-06" db="EMBL/GenBank/DDBJ databases">
        <authorList>
            <person name="Ham H."/>
            <person name="Park D.S."/>
        </authorList>
    </citation>
    <scope>NUCLEOTIDE SEQUENCE [LARGE SCALE GENOMIC DNA]</scope>
    <source>
        <strain evidence="4 5">KACC 17005</strain>
    </source>
</reference>
<gene>
    <name evidence="4" type="ORF">QRO08_17100</name>
</gene>
<protein>
    <submittedName>
        <fullName evidence="4">Helical backbone metal receptor</fullName>
    </submittedName>
</protein>
<evidence type="ECO:0000313" key="5">
    <source>
        <dbReference type="Proteomes" id="UP001242732"/>
    </source>
</evidence>
<dbReference type="InterPro" id="IPR002491">
    <property type="entry name" value="ABC_transptr_periplasmic_BD"/>
</dbReference>
<keyword evidence="4" id="KW-0675">Receptor</keyword>
<keyword evidence="5" id="KW-1185">Reference proteome</keyword>
<dbReference type="PANTHER" id="PTHR30535">
    <property type="entry name" value="VITAMIN B12-BINDING PROTEIN"/>
    <property type="match status" value="1"/>
</dbReference>
<evidence type="ECO:0000256" key="1">
    <source>
        <dbReference type="ARBA" id="ARBA00022729"/>
    </source>
</evidence>
<accession>A0ABY9ALA0</accession>
<feature type="chain" id="PRO_5045466370" evidence="2">
    <location>
        <begin position="33"/>
        <end position="323"/>
    </location>
</feature>
<dbReference type="Gene3D" id="3.40.50.1980">
    <property type="entry name" value="Nitrogenase molybdenum iron protein domain"/>
    <property type="match status" value="2"/>
</dbReference>
<dbReference type="PROSITE" id="PS50983">
    <property type="entry name" value="FE_B12_PBP"/>
    <property type="match status" value="1"/>
</dbReference>
<dbReference type="SUPFAM" id="SSF53807">
    <property type="entry name" value="Helical backbone' metal receptor"/>
    <property type="match status" value="1"/>
</dbReference>